<gene>
    <name evidence="2" type="primary">20201711</name>
    <name evidence="1" type="ORF">HELRODRAFT_166918</name>
</gene>
<dbReference type="InParanoid" id="T1EYR1"/>
<reference evidence="1 3" key="2">
    <citation type="journal article" date="2013" name="Nature">
        <title>Insights into bilaterian evolution from three spiralian genomes.</title>
        <authorList>
            <person name="Simakov O."/>
            <person name="Marletaz F."/>
            <person name="Cho S.J."/>
            <person name="Edsinger-Gonzales E."/>
            <person name="Havlak P."/>
            <person name="Hellsten U."/>
            <person name="Kuo D.H."/>
            <person name="Larsson T."/>
            <person name="Lv J."/>
            <person name="Arendt D."/>
            <person name="Savage R."/>
            <person name="Osoegawa K."/>
            <person name="de Jong P."/>
            <person name="Grimwood J."/>
            <person name="Chapman J.A."/>
            <person name="Shapiro H."/>
            <person name="Aerts A."/>
            <person name="Otillar R.P."/>
            <person name="Terry A.Y."/>
            <person name="Boore J.L."/>
            <person name="Grigoriev I.V."/>
            <person name="Lindberg D.R."/>
            <person name="Seaver E.C."/>
            <person name="Weisblat D.A."/>
            <person name="Putnam N.H."/>
            <person name="Rokhsar D.S."/>
        </authorList>
    </citation>
    <scope>NUCLEOTIDE SEQUENCE</scope>
</reference>
<dbReference type="AlphaFoldDB" id="T1EYR1"/>
<dbReference type="KEGG" id="hro:HELRODRAFT_166918"/>
<proteinExistence type="predicted"/>
<evidence type="ECO:0000313" key="3">
    <source>
        <dbReference type="Proteomes" id="UP000015101"/>
    </source>
</evidence>
<dbReference type="CTD" id="20201711"/>
<dbReference type="RefSeq" id="XP_009010335.1">
    <property type="nucleotide sequence ID" value="XM_009012087.1"/>
</dbReference>
<dbReference type="GeneID" id="20201711"/>
<evidence type="ECO:0000313" key="2">
    <source>
        <dbReference type="EnsemblMetazoa" id="HelroP166918"/>
    </source>
</evidence>
<accession>T1EYR1</accession>
<protein>
    <submittedName>
        <fullName evidence="1 2">Uncharacterized protein</fullName>
    </submittedName>
</protein>
<dbReference type="Proteomes" id="UP000015101">
    <property type="component" value="Unassembled WGS sequence"/>
</dbReference>
<sequence>MRSVNLHQCGTGKRAHTRYKYFVCRKRLTIKQALIHPFVELSNHRGLGHRISVDRHKSYMVRSRYEVMRGLKKVKNCVILRPLTSYQDEAPPISLEIDLASSLGIEDGKSDVASSDAGSKVSEFGPKLLLKCCSFQRSSSYRYYVDSRFPIDKYNCKLGCTFI</sequence>
<evidence type="ECO:0000313" key="1">
    <source>
        <dbReference type="EMBL" id="ESO11847.1"/>
    </source>
</evidence>
<reference evidence="2" key="3">
    <citation type="submission" date="2015-06" db="UniProtKB">
        <authorList>
            <consortium name="EnsemblMetazoa"/>
        </authorList>
    </citation>
    <scope>IDENTIFICATION</scope>
</reference>
<dbReference type="EMBL" id="KB095812">
    <property type="protein sequence ID" value="ESO11847.1"/>
    <property type="molecule type" value="Genomic_DNA"/>
</dbReference>
<dbReference type="EnsemblMetazoa" id="HelroT166918">
    <property type="protein sequence ID" value="HelroP166918"/>
    <property type="gene ID" value="HelroG166918"/>
</dbReference>
<keyword evidence="3" id="KW-1185">Reference proteome</keyword>
<dbReference type="HOGENOM" id="CLU_1628837_0_0_1"/>
<reference evidence="3" key="1">
    <citation type="submission" date="2012-12" db="EMBL/GenBank/DDBJ databases">
        <authorList>
            <person name="Hellsten U."/>
            <person name="Grimwood J."/>
            <person name="Chapman J.A."/>
            <person name="Shapiro H."/>
            <person name="Aerts A."/>
            <person name="Otillar R.P."/>
            <person name="Terry A.Y."/>
            <person name="Boore J.L."/>
            <person name="Simakov O."/>
            <person name="Marletaz F."/>
            <person name="Cho S.-J."/>
            <person name="Edsinger-Gonzales E."/>
            <person name="Havlak P."/>
            <person name="Kuo D.-H."/>
            <person name="Larsson T."/>
            <person name="Lv J."/>
            <person name="Arendt D."/>
            <person name="Savage R."/>
            <person name="Osoegawa K."/>
            <person name="de Jong P."/>
            <person name="Lindberg D.R."/>
            <person name="Seaver E.C."/>
            <person name="Weisblat D.A."/>
            <person name="Putnam N.H."/>
            <person name="Grigoriev I.V."/>
            <person name="Rokhsar D.S."/>
        </authorList>
    </citation>
    <scope>NUCLEOTIDE SEQUENCE</scope>
</reference>
<dbReference type="EMBL" id="AMQM01002597">
    <property type="status" value="NOT_ANNOTATED_CDS"/>
    <property type="molecule type" value="Genomic_DNA"/>
</dbReference>
<organism evidence="2 3">
    <name type="scientific">Helobdella robusta</name>
    <name type="common">Californian leech</name>
    <dbReference type="NCBI Taxonomy" id="6412"/>
    <lineage>
        <taxon>Eukaryota</taxon>
        <taxon>Metazoa</taxon>
        <taxon>Spiralia</taxon>
        <taxon>Lophotrochozoa</taxon>
        <taxon>Annelida</taxon>
        <taxon>Clitellata</taxon>
        <taxon>Hirudinea</taxon>
        <taxon>Rhynchobdellida</taxon>
        <taxon>Glossiphoniidae</taxon>
        <taxon>Helobdella</taxon>
    </lineage>
</organism>
<name>T1EYR1_HELRO</name>